<dbReference type="Proteomes" id="UP000239494">
    <property type="component" value="Unassembled WGS sequence"/>
</dbReference>
<reference evidence="1 2" key="1">
    <citation type="submission" date="2018-03" db="EMBL/GenBank/DDBJ databases">
        <title>Genomic Encyclopedia of Archaeal and Bacterial Type Strains, Phase II (KMG-II): from individual species to whole genera.</title>
        <authorList>
            <person name="Goeker M."/>
        </authorList>
    </citation>
    <scope>NUCLEOTIDE SEQUENCE [LARGE SCALE GENOMIC DNA]</scope>
    <source>
        <strain evidence="1 2">DSM 44720</strain>
    </source>
</reference>
<dbReference type="AlphaFoldDB" id="A0A2T0TD05"/>
<dbReference type="OrthoDB" id="3684425at2"/>
<proteinExistence type="predicted"/>
<accession>A0A2T0TD05</accession>
<evidence type="ECO:0000313" key="1">
    <source>
        <dbReference type="EMBL" id="PRY43543.1"/>
    </source>
</evidence>
<protein>
    <submittedName>
        <fullName evidence="1">Uncharacterized protein</fullName>
    </submittedName>
</protein>
<gene>
    <name evidence="1" type="ORF">CLV43_103290</name>
</gene>
<organism evidence="1 2">
    <name type="scientific">Umezawaea tangerina</name>
    <dbReference type="NCBI Taxonomy" id="84725"/>
    <lineage>
        <taxon>Bacteria</taxon>
        <taxon>Bacillati</taxon>
        <taxon>Actinomycetota</taxon>
        <taxon>Actinomycetes</taxon>
        <taxon>Pseudonocardiales</taxon>
        <taxon>Pseudonocardiaceae</taxon>
        <taxon>Umezawaea</taxon>
    </lineage>
</organism>
<evidence type="ECO:0000313" key="2">
    <source>
        <dbReference type="Proteomes" id="UP000239494"/>
    </source>
</evidence>
<comment type="caution">
    <text evidence="1">The sequence shown here is derived from an EMBL/GenBank/DDBJ whole genome shotgun (WGS) entry which is preliminary data.</text>
</comment>
<keyword evidence="2" id="KW-1185">Reference proteome</keyword>
<dbReference type="EMBL" id="PVTF01000003">
    <property type="protein sequence ID" value="PRY43543.1"/>
    <property type="molecule type" value="Genomic_DNA"/>
</dbReference>
<name>A0A2T0TD05_9PSEU</name>
<sequence>MPQRLTRRIRQVATITTVLLTTALCYWSWPREPEVGGCAAINDQAELTTTDCTSPTALYRLAKHARRTHGCPPGDYLPIPRRGGRHHSGSLACYTLVVHKGDCLTTKGTTTKRTPCATADLKVDAVLTDHTDKHTCPDPTKSLHYSDPTTTICLSKP</sequence>